<evidence type="ECO:0000313" key="3">
    <source>
        <dbReference type="Proteomes" id="UP001177140"/>
    </source>
</evidence>
<keyword evidence="1" id="KW-0175">Coiled coil</keyword>
<name>A0AA42B259_PAPNU</name>
<evidence type="ECO:0000313" key="2">
    <source>
        <dbReference type="EMBL" id="MCL7047596.1"/>
    </source>
</evidence>
<dbReference type="PANTHER" id="PTHR31245:SF20">
    <property type="entry name" value="F18B13.13 PROTEIN"/>
    <property type="match status" value="1"/>
</dbReference>
<accession>A0AA42B259</accession>
<gene>
    <name evidence="2" type="ORF">MKW94_015461</name>
</gene>
<dbReference type="EMBL" id="JAJJMA010294696">
    <property type="protein sequence ID" value="MCL7047596.1"/>
    <property type="molecule type" value="Genomic_DNA"/>
</dbReference>
<keyword evidence="3" id="KW-1185">Reference proteome</keyword>
<sequence length="181" mass="20426">MEKELVDRAFQECGDDLGSLINRLTQLDIGSSQTDVHHLPSSSSSQQVAVPRTGSEWAELFASEITSAPNMNEAKERTTRLLGVLENSIRSNEGDAVKILEKENLMLRHKLEKATSNGIIFKQVVSKLLEGRRGMMEELESLRHKSKNLESDNYVLSMHLRQAMMTTQNKHISTNFLPDLF</sequence>
<proteinExistence type="predicted"/>
<feature type="coiled-coil region" evidence="1">
    <location>
        <begin position="97"/>
        <end position="152"/>
    </location>
</feature>
<organism evidence="2 3">
    <name type="scientific">Papaver nudicaule</name>
    <name type="common">Iceland poppy</name>
    <dbReference type="NCBI Taxonomy" id="74823"/>
    <lineage>
        <taxon>Eukaryota</taxon>
        <taxon>Viridiplantae</taxon>
        <taxon>Streptophyta</taxon>
        <taxon>Embryophyta</taxon>
        <taxon>Tracheophyta</taxon>
        <taxon>Spermatophyta</taxon>
        <taxon>Magnoliopsida</taxon>
        <taxon>Ranunculales</taxon>
        <taxon>Papaveraceae</taxon>
        <taxon>Papaveroideae</taxon>
        <taxon>Papaver</taxon>
    </lineage>
</organism>
<dbReference type="AlphaFoldDB" id="A0AA42B259"/>
<dbReference type="Proteomes" id="UP001177140">
    <property type="component" value="Unassembled WGS sequence"/>
</dbReference>
<evidence type="ECO:0000256" key="1">
    <source>
        <dbReference type="SAM" id="Coils"/>
    </source>
</evidence>
<dbReference type="PANTHER" id="PTHR31245">
    <property type="entry name" value="UBIQUITIN SYSTEM COMPONENT CUE PROTEIN"/>
    <property type="match status" value="1"/>
</dbReference>
<comment type="caution">
    <text evidence="2">The sequence shown here is derived from an EMBL/GenBank/DDBJ whole genome shotgun (WGS) entry which is preliminary data.</text>
</comment>
<reference evidence="2" key="1">
    <citation type="submission" date="2022-03" db="EMBL/GenBank/DDBJ databases">
        <title>A functionally conserved STORR gene fusion in Papaver species that diverged 16.8 million years ago.</title>
        <authorList>
            <person name="Catania T."/>
        </authorList>
    </citation>
    <scope>NUCLEOTIDE SEQUENCE</scope>
    <source>
        <strain evidence="2">S-191538</strain>
    </source>
</reference>
<protein>
    <submittedName>
        <fullName evidence="2">Uncharacterized protein</fullName>
    </submittedName>
</protein>